<feature type="coiled-coil region" evidence="1">
    <location>
        <begin position="73"/>
        <end position="132"/>
    </location>
</feature>
<evidence type="ECO:0000313" key="3">
    <source>
        <dbReference type="EMBL" id="CUU86626.1"/>
    </source>
</evidence>
<dbReference type="Proteomes" id="UP000052257">
    <property type="component" value="Unassembled WGS sequence"/>
</dbReference>
<feature type="region of interest" description="Disordered" evidence="2">
    <location>
        <begin position="1"/>
        <end position="26"/>
    </location>
</feature>
<protein>
    <submittedName>
        <fullName evidence="3">Response regulator</fullName>
    </submittedName>
</protein>
<evidence type="ECO:0000313" key="5">
    <source>
        <dbReference type="Proteomes" id="UP000052237"/>
    </source>
</evidence>
<name>A0A0S4R3L9_CAMHY</name>
<accession>A0A0S4R3L9</accession>
<dbReference type="EMBL" id="FAVB01000004">
    <property type="protein sequence ID" value="CUU86626.1"/>
    <property type="molecule type" value="Genomic_DNA"/>
</dbReference>
<organism evidence="3 5">
    <name type="scientific">Campylobacter hyointestinalis subsp. hyointestinalis</name>
    <dbReference type="NCBI Taxonomy" id="91352"/>
    <lineage>
        <taxon>Bacteria</taxon>
        <taxon>Pseudomonadati</taxon>
        <taxon>Campylobacterota</taxon>
        <taxon>Epsilonproteobacteria</taxon>
        <taxon>Campylobacterales</taxon>
        <taxon>Campylobacteraceae</taxon>
        <taxon>Campylobacter</taxon>
    </lineage>
</organism>
<dbReference type="AlphaFoldDB" id="A0A0S4R3L9"/>
<evidence type="ECO:0000256" key="2">
    <source>
        <dbReference type="SAM" id="MobiDB-lite"/>
    </source>
</evidence>
<evidence type="ECO:0000256" key="1">
    <source>
        <dbReference type="SAM" id="Coils"/>
    </source>
</evidence>
<proteinExistence type="predicted"/>
<dbReference type="RefSeq" id="WP_059428881.1">
    <property type="nucleotide sequence ID" value="NZ_CP040464.1"/>
</dbReference>
<evidence type="ECO:0000313" key="4">
    <source>
        <dbReference type="EMBL" id="CUU86910.1"/>
    </source>
</evidence>
<reference evidence="5 6" key="1">
    <citation type="submission" date="2015-11" db="EMBL/GenBank/DDBJ databases">
        <authorList>
            <consortium name="Pathogen Informatics"/>
        </authorList>
    </citation>
    <scope>NUCLEOTIDE SEQUENCE [LARGE SCALE GENOMIC DNA]</scope>
    <source>
        <strain evidence="3 5">006A-0059</strain>
        <strain evidence="4 6">006A-0191</strain>
    </source>
</reference>
<keyword evidence="1" id="KW-0175">Coiled coil</keyword>
<dbReference type="Proteomes" id="UP000052237">
    <property type="component" value="Unassembled WGS sequence"/>
</dbReference>
<feature type="compositionally biased region" description="Low complexity" evidence="2">
    <location>
        <begin position="12"/>
        <end position="21"/>
    </location>
</feature>
<comment type="caution">
    <text evidence="3">The sequence shown here is derived from an EMBL/GenBank/DDBJ whole genome shotgun (WGS) entry which is preliminary data.</text>
</comment>
<accession>A0A9W5ATP2</accession>
<keyword evidence="5" id="KW-1185">Reference proteome</keyword>
<gene>
    <name evidence="3" type="primary">ompR_3</name>
    <name evidence="4" type="synonym">ompR_2</name>
    <name evidence="3" type="ORF">ERS686654_01698</name>
    <name evidence="4" type="ORF">ERS739220_01745</name>
</gene>
<dbReference type="EMBL" id="FAUW01000004">
    <property type="protein sequence ID" value="CUU86910.1"/>
    <property type="molecule type" value="Genomic_DNA"/>
</dbReference>
<evidence type="ECO:0000313" key="6">
    <source>
        <dbReference type="Proteomes" id="UP000052257"/>
    </source>
</evidence>
<sequence length="149" mass="16646">MQVNNDVLFGMNSSSNVSSKQSNDEDSYFEKLLESLKQSNSSDSDLTSITNTEEFANKLSELGSAAFLIAFNLEKIEAKLEEKRKELMSALDVENLSDEGKTKALASIEKALDNYEKELLEKLRIKELAEQKDDKNLEKGSLKSLLSSI</sequence>